<gene>
    <name evidence="4" type="primary">mltC</name>
    <name evidence="4" type="ORF">K6Y31_15740</name>
</gene>
<evidence type="ECO:0000256" key="1">
    <source>
        <dbReference type="ARBA" id="ARBA00007734"/>
    </source>
</evidence>
<feature type="domain" description="Murein transglycosylase-C N-terminal" evidence="3">
    <location>
        <begin position="48"/>
        <end position="207"/>
    </location>
</feature>
<dbReference type="InterPro" id="IPR023346">
    <property type="entry name" value="Lysozyme-like_dom_sf"/>
</dbReference>
<keyword evidence="5" id="KW-1185">Reference proteome</keyword>
<reference evidence="4 5" key="1">
    <citation type="journal article" date="2022" name="Environ. Microbiol. Rep.">
        <title>Eco-phylogenetic analyses reveal divergent evolution of vitamin B12 metabolism in the marine bacterial family 'Psychromonadaceae'.</title>
        <authorList>
            <person name="Jin X."/>
            <person name="Yang Y."/>
            <person name="Cao H."/>
            <person name="Gao B."/>
            <person name="Zhao Z."/>
        </authorList>
    </citation>
    <scope>NUCLEOTIDE SEQUENCE [LARGE SCALE GENOMIC DNA]</scope>
    <source>
        <strain evidence="4 5">MKS20</strain>
    </source>
</reference>
<comment type="caution">
    <text evidence="4">The sequence shown here is derived from an EMBL/GenBank/DDBJ whole genome shotgun (WGS) entry which is preliminary data.</text>
</comment>
<dbReference type="InterPro" id="IPR008258">
    <property type="entry name" value="Transglycosylase_SLT_dom_1"/>
</dbReference>
<feature type="domain" description="Transglycosylase SLT" evidence="2">
    <location>
        <begin position="211"/>
        <end position="336"/>
    </location>
</feature>
<keyword evidence="4" id="KW-0456">Lyase</keyword>
<dbReference type="RefSeq" id="WP_233053906.1">
    <property type="nucleotide sequence ID" value="NZ_JAIMJA010000017.1"/>
</dbReference>
<dbReference type="Pfam" id="PF01464">
    <property type="entry name" value="SLT"/>
    <property type="match status" value="1"/>
</dbReference>
<organism evidence="4 5">
    <name type="scientific">Motilimonas cestriensis</name>
    <dbReference type="NCBI Taxonomy" id="2742685"/>
    <lineage>
        <taxon>Bacteria</taxon>
        <taxon>Pseudomonadati</taxon>
        <taxon>Pseudomonadota</taxon>
        <taxon>Gammaproteobacteria</taxon>
        <taxon>Alteromonadales</taxon>
        <taxon>Alteromonadales genera incertae sedis</taxon>
        <taxon>Motilimonas</taxon>
    </lineage>
</organism>
<evidence type="ECO:0000313" key="4">
    <source>
        <dbReference type="EMBL" id="MCE2596260.1"/>
    </source>
</evidence>
<name>A0ABS8WCN4_9GAMM</name>
<dbReference type="Gene3D" id="1.10.530.10">
    <property type="match status" value="1"/>
</dbReference>
<dbReference type="PANTHER" id="PTHR37423:SF2">
    <property type="entry name" value="MEMBRANE-BOUND LYTIC MUREIN TRANSGLYCOSYLASE C"/>
    <property type="match status" value="1"/>
</dbReference>
<protein>
    <submittedName>
        <fullName evidence="4">Membrane-bound lytic murein transglycosylase MltC</fullName>
        <ecNumber evidence="4">4.2.2.-</ecNumber>
    </submittedName>
</protein>
<dbReference type="NCBIfam" id="NF008670">
    <property type="entry name" value="PRK11671.1"/>
    <property type="match status" value="1"/>
</dbReference>
<dbReference type="EC" id="4.2.2.-" evidence="4"/>
<dbReference type="CDD" id="cd16893">
    <property type="entry name" value="LT_MltC_MltE"/>
    <property type="match status" value="1"/>
</dbReference>
<proteinExistence type="inferred from homology"/>
<dbReference type="PROSITE" id="PS00922">
    <property type="entry name" value="TRANSGLYCOSYLASE"/>
    <property type="match status" value="1"/>
</dbReference>
<dbReference type="PANTHER" id="PTHR37423">
    <property type="entry name" value="SOLUBLE LYTIC MUREIN TRANSGLYCOSYLASE-RELATED"/>
    <property type="match status" value="1"/>
</dbReference>
<dbReference type="Pfam" id="PF11873">
    <property type="entry name" value="Mltc_N"/>
    <property type="match status" value="1"/>
</dbReference>
<comment type="similarity">
    <text evidence="1">Belongs to the transglycosylase Slt family.</text>
</comment>
<accession>A0ABS8WCN4</accession>
<evidence type="ECO:0000259" key="3">
    <source>
        <dbReference type="Pfam" id="PF11873"/>
    </source>
</evidence>
<dbReference type="EMBL" id="JAIMJA010000017">
    <property type="protein sequence ID" value="MCE2596260.1"/>
    <property type="molecule type" value="Genomic_DNA"/>
</dbReference>
<evidence type="ECO:0000313" key="5">
    <source>
        <dbReference type="Proteomes" id="UP001201273"/>
    </source>
</evidence>
<dbReference type="SUPFAM" id="SSF53955">
    <property type="entry name" value="Lysozyme-like"/>
    <property type="match status" value="1"/>
</dbReference>
<evidence type="ECO:0000259" key="2">
    <source>
        <dbReference type="Pfam" id="PF01464"/>
    </source>
</evidence>
<dbReference type="GO" id="GO:0016829">
    <property type="term" value="F:lyase activity"/>
    <property type="evidence" value="ECO:0007669"/>
    <property type="project" value="UniProtKB-KW"/>
</dbReference>
<dbReference type="Proteomes" id="UP001201273">
    <property type="component" value="Unassembled WGS sequence"/>
</dbReference>
<sequence>MNKTLLFVPALLLAACASNQQKSEQSDLEQFLAQRQDYYQNNPQSSDKDVEGFESLVNHFADRVYVTWGQSDSIFASSKHYVKYTDNYQSRAQIDFDNGVITIETIAKDQPNEHLHQAIVATLLTPDDPASVDIFSAKEVDAVGGKPFLYGQIEDHEGQPIQWGWRANRFADYLLSNQVVREYRQVGEVWSVSFNLVRDHQALREYKYAQLVKKYSQKYDIDESLIYAVMKTESSFNPYAVSHANAYGLMQVVPATAGRDVFEKIKLRDGEPSRQFLFDPENNIDIGTAYLHILKTRYLKEIKDPESLRFAIISAYNGGAGNVLKTFHADRKQAPNVINSRSSAQVYQSLTNEHPSAESRRYLYKVNKAQKAFYSGRS</sequence>
<dbReference type="InterPro" id="IPR000189">
    <property type="entry name" value="Transglyc_AS"/>
</dbReference>
<dbReference type="InterPro" id="IPR024570">
    <property type="entry name" value="Murein_transglycosylaseC_N"/>
</dbReference>
<dbReference type="PROSITE" id="PS51257">
    <property type="entry name" value="PROKAR_LIPOPROTEIN"/>
    <property type="match status" value="1"/>
</dbReference>